<dbReference type="OrthoDB" id="6510183at2759"/>
<protein>
    <submittedName>
        <fullName evidence="1">Uncharacterized protein</fullName>
    </submittedName>
</protein>
<dbReference type="AlphaFoldDB" id="A0A1Y3ATB0"/>
<evidence type="ECO:0000313" key="2">
    <source>
        <dbReference type="Proteomes" id="UP000194236"/>
    </source>
</evidence>
<reference evidence="1 2" key="1">
    <citation type="submission" date="2017-03" db="EMBL/GenBank/DDBJ databases">
        <title>Genome Survey of Euroglyphus maynei.</title>
        <authorList>
            <person name="Arlian L.G."/>
            <person name="Morgan M.S."/>
            <person name="Rider S.D."/>
        </authorList>
    </citation>
    <scope>NUCLEOTIDE SEQUENCE [LARGE SCALE GENOMIC DNA]</scope>
    <source>
        <strain evidence="1">Arlian Lab</strain>
        <tissue evidence="1">Whole body</tissue>
    </source>
</reference>
<proteinExistence type="predicted"/>
<organism evidence="1 2">
    <name type="scientific">Euroglyphus maynei</name>
    <name type="common">Mayne's house dust mite</name>
    <dbReference type="NCBI Taxonomy" id="6958"/>
    <lineage>
        <taxon>Eukaryota</taxon>
        <taxon>Metazoa</taxon>
        <taxon>Ecdysozoa</taxon>
        <taxon>Arthropoda</taxon>
        <taxon>Chelicerata</taxon>
        <taxon>Arachnida</taxon>
        <taxon>Acari</taxon>
        <taxon>Acariformes</taxon>
        <taxon>Sarcoptiformes</taxon>
        <taxon>Astigmata</taxon>
        <taxon>Psoroptidia</taxon>
        <taxon>Analgoidea</taxon>
        <taxon>Pyroglyphidae</taxon>
        <taxon>Pyroglyphinae</taxon>
        <taxon>Euroglyphus</taxon>
    </lineage>
</organism>
<gene>
    <name evidence="1" type="ORF">BLA29_002093</name>
</gene>
<keyword evidence="2" id="KW-1185">Reference proteome</keyword>
<dbReference type="Proteomes" id="UP000194236">
    <property type="component" value="Unassembled WGS sequence"/>
</dbReference>
<evidence type="ECO:0000313" key="1">
    <source>
        <dbReference type="EMBL" id="OTF71712.1"/>
    </source>
</evidence>
<dbReference type="EMBL" id="MUJZ01059608">
    <property type="protein sequence ID" value="OTF71712.1"/>
    <property type="molecule type" value="Genomic_DNA"/>
</dbReference>
<sequence length="832" mass="98185">ENVLVSEIKNVQLYKELCQKLNGNVIKYCEQCDDKVRTQKVYSEAINMDILNMINIAVRESPIIGRMNSLKSINNVLYACQKTYEEMTMKKRSETPWQESINKKIEQLEMEWQHLQQFDPNSQPSREIKRICGKYHIHSNQAQKLENLRDQIFERITRHKKRLRLAQNRKIFRKSNRNFEFNRKRFYREIGREKLQIDESIDKEQTAIFWRNMWTSEEAPQYQNMLSFMTPALLNMEQDDDNIKKIIEKTIRFLPSWKTPGHDCVYNFFIKKITSLHQKLSSLICEAIRNPDLIDEEFYTGTTFLIAKKDNAKSPNELRPITCLPNLYKLISKIVTTLVGQICDLNDVIADNQMGTKKKCQGAKQQALINKNLNMSNNYDLKSSWIDIQKAYDSVNHEYLVFGRDDQSLKEICWYMDDSLTCLGLKINQQKSASNIESDQVFGEMLDDERGYKYLGILEGSRNEIKNENKQIIIEKIIDRTRKLCESKLNGRNLFHAINEFALSTINYYIGIINFEPDEYERLDVKIRKILLEYGVIRNASNVDRLYLPRNELGRGLGNVAEKSELMLFNLYEYLQNSEKYKAIIESEKRQATHLGMIKEFVRRTYEIPEDSVNYETIINKQRQRRMGRINEKSLHKLLFENENGHIDVRQSSMWLSKGNVSPQEEEMLCKLQDRNLFWNRQRCPHCKRAMISVEHLATHCGGLLSFDYKKRHNDVVRCIHMMFAKKYGITKQRRLKNYRVENVVSNERVRIKSDVPIMTDNRIDHNKPDLMIHDLKTNEIWLIEVGITNKNILPNTEITKTRKYEMLANELKSTLRANVQIVPIVITWDGL</sequence>
<dbReference type="PANTHER" id="PTHR35450:SF2">
    <property type="entry name" value="REVERSE TRANSCRIPTASE DOMAIN-CONTAINING PROTEIN"/>
    <property type="match status" value="1"/>
</dbReference>
<name>A0A1Y3ATB0_EURMA</name>
<comment type="caution">
    <text evidence="1">The sequence shown here is derived from an EMBL/GenBank/DDBJ whole genome shotgun (WGS) entry which is preliminary data.</text>
</comment>
<feature type="non-terminal residue" evidence="1">
    <location>
        <position position="1"/>
    </location>
</feature>
<feature type="non-terminal residue" evidence="1">
    <location>
        <position position="832"/>
    </location>
</feature>
<accession>A0A1Y3ATB0</accession>
<dbReference type="PANTHER" id="PTHR35450">
    <property type="entry name" value="REVERSE TRANSCRIPTASE DOMAIN-CONTAINING PROTEIN"/>
    <property type="match status" value="1"/>
</dbReference>